<name>W9G9N9_9MICO</name>
<evidence type="ECO:0000313" key="2">
    <source>
        <dbReference type="EMBL" id="EWT02790.1"/>
    </source>
</evidence>
<evidence type="ECO:0000256" key="1">
    <source>
        <dbReference type="SAM" id="Phobius"/>
    </source>
</evidence>
<reference evidence="2 3" key="1">
    <citation type="submission" date="2013-08" db="EMBL/GenBank/DDBJ databases">
        <title>Intrasporangium oryzae NRRL B-24470.</title>
        <authorList>
            <person name="Liu H."/>
            <person name="Wang G."/>
        </authorList>
    </citation>
    <scope>NUCLEOTIDE SEQUENCE [LARGE SCALE GENOMIC DNA]</scope>
    <source>
        <strain evidence="2 3">NRRL B-24470</strain>
    </source>
</reference>
<proteinExistence type="predicted"/>
<feature type="transmembrane region" description="Helical" evidence="1">
    <location>
        <begin position="138"/>
        <end position="156"/>
    </location>
</feature>
<keyword evidence="1" id="KW-0472">Membrane</keyword>
<sequence>MRQGAEIPLAIGATILLAAYVWVLMRATTPVVTVLAFLADGHPKVYAGFLAVLVGLPGLFLAVPRALTPPPPRVTPSTAVGRPLPTRPRSFVRTDVLAAVAVLFAQVPLPPPWQPVGKAATIANITRSAELVELSARFGTYSLVVLVVGVFAAVMAKVYNHAAGYRVIAIILAVGAPVVAWFLAIRVLG</sequence>
<keyword evidence="3" id="KW-1185">Reference proteome</keyword>
<dbReference type="eggNOG" id="ENOG5031I69">
    <property type="taxonomic scope" value="Bacteria"/>
</dbReference>
<dbReference type="Proteomes" id="UP000019489">
    <property type="component" value="Unassembled WGS sequence"/>
</dbReference>
<feature type="transmembrane region" description="Helical" evidence="1">
    <location>
        <begin position="163"/>
        <end position="184"/>
    </location>
</feature>
<feature type="transmembrane region" description="Helical" evidence="1">
    <location>
        <begin position="45"/>
        <end position="63"/>
    </location>
</feature>
<dbReference type="EMBL" id="AWSA01000007">
    <property type="protein sequence ID" value="EWT02790.1"/>
    <property type="molecule type" value="Genomic_DNA"/>
</dbReference>
<dbReference type="OrthoDB" id="4869353at2"/>
<comment type="caution">
    <text evidence="2">The sequence shown here is derived from an EMBL/GenBank/DDBJ whole genome shotgun (WGS) entry which is preliminary data.</text>
</comment>
<gene>
    <name evidence="2" type="ORF">N865_03105</name>
</gene>
<dbReference type="AlphaFoldDB" id="W9G9N9"/>
<evidence type="ECO:0000313" key="3">
    <source>
        <dbReference type="Proteomes" id="UP000019489"/>
    </source>
</evidence>
<dbReference type="STRING" id="1386089.N865_03105"/>
<keyword evidence="1" id="KW-0812">Transmembrane</keyword>
<feature type="transmembrane region" description="Helical" evidence="1">
    <location>
        <begin position="7"/>
        <end position="25"/>
    </location>
</feature>
<protein>
    <submittedName>
        <fullName evidence="2">Uncharacterized protein</fullName>
    </submittedName>
</protein>
<organism evidence="2 3">
    <name type="scientific">Intrasporangium oryzae NRRL B-24470</name>
    <dbReference type="NCBI Taxonomy" id="1386089"/>
    <lineage>
        <taxon>Bacteria</taxon>
        <taxon>Bacillati</taxon>
        <taxon>Actinomycetota</taxon>
        <taxon>Actinomycetes</taxon>
        <taxon>Micrococcales</taxon>
        <taxon>Intrasporangiaceae</taxon>
        <taxon>Intrasporangium</taxon>
    </lineage>
</organism>
<keyword evidence="1" id="KW-1133">Transmembrane helix</keyword>
<accession>W9G9N9</accession>